<reference evidence="1" key="1">
    <citation type="submission" date="2021-09" db="EMBL/GenBank/DDBJ databases">
        <title>Genome analysis of Fictibacillus sp. KIGAM418 isolated from marine sediment.</title>
        <authorList>
            <person name="Seo M.-J."/>
            <person name="Cho E.-S."/>
            <person name="Hwang C.Y."/>
        </authorList>
    </citation>
    <scope>NUCLEOTIDE SEQUENCE</scope>
    <source>
        <strain evidence="1">KIGAM418</strain>
    </source>
</reference>
<proteinExistence type="predicted"/>
<evidence type="ECO:0000313" key="1">
    <source>
        <dbReference type="EMBL" id="MCK6255635.1"/>
    </source>
</evidence>
<sequence length="146" mass="17351">MKSTKAQAARWLSRLIHKEKIDMKDEKIHDETFLFTVEGFCEQKPVFFICRDEEGLQFGYHSFKEIDPSRPAPSKVKRHLIEWEMLESGSREERQEKILNTLVSTIRSRKKQYRTCQYCSLKFPPEQRFNQKTCQNCAPSRSHAVH</sequence>
<keyword evidence="2" id="KW-1185">Reference proteome</keyword>
<accession>A0A9X1X9H0</accession>
<dbReference type="AlphaFoldDB" id="A0A9X1X9H0"/>
<evidence type="ECO:0000313" key="2">
    <source>
        <dbReference type="Proteomes" id="UP001139011"/>
    </source>
</evidence>
<dbReference type="RefSeq" id="WP_248251437.1">
    <property type="nucleotide sequence ID" value="NZ_JAIWJX010000002.1"/>
</dbReference>
<protein>
    <submittedName>
        <fullName evidence="1">Uncharacterized protein</fullName>
    </submittedName>
</protein>
<gene>
    <name evidence="1" type="ORF">LCY76_03220</name>
</gene>
<dbReference type="Proteomes" id="UP001139011">
    <property type="component" value="Unassembled WGS sequence"/>
</dbReference>
<organism evidence="1 2">
    <name type="scientific">Fictibacillus marinisediminis</name>
    <dbReference type="NCBI Taxonomy" id="2878389"/>
    <lineage>
        <taxon>Bacteria</taxon>
        <taxon>Bacillati</taxon>
        <taxon>Bacillota</taxon>
        <taxon>Bacilli</taxon>
        <taxon>Bacillales</taxon>
        <taxon>Fictibacillaceae</taxon>
        <taxon>Fictibacillus</taxon>
    </lineage>
</organism>
<name>A0A9X1X9H0_9BACL</name>
<comment type="caution">
    <text evidence="1">The sequence shown here is derived from an EMBL/GenBank/DDBJ whole genome shotgun (WGS) entry which is preliminary data.</text>
</comment>
<dbReference type="EMBL" id="JAIWJX010000002">
    <property type="protein sequence ID" value="MCK6255635.1"/>
    <property type="molecule type" value="Genomic_DNA"/>
</dbReference>